<dbReference type="AlphaFoldDB" id="A0A3E1NQD0"/>
<comment type="cofactor">
    <cofactor evidence="1">
        <name>Zn(2+)</name>
        <dbReference type="ChEBI" id="CHEBI:29105"/>
    </cofactor>
</comment>
<evidence type="ECO:0000256" key="4">
    <source>
        <dbReference type="ARBA" id="ARBA00022692"/>
    </source>
</evidence>
<feature type="transmembrane region" description="Helical" evidence="12">
    <location>
        <begin position="69"/>
        <end position="90"/>
    </location>
</feature>
<keyword evidence="3" id="KW-0645">Protease</keyword>
<organism evidence="14 15">
    <name type="scientific">Deminuibacter soli</name>
    <dbReference type="NCBI Taxonomy" id="2291815"/>
    <lineage>
        <taxon>Bacteria</taxon>
        <taxon>Pseudomonadati</taxon>
        <taxon>Bacteroidota</taxon>
        <taxon>Chitinophagia</taxon>
        <taxon>Chitinophagales</taxon>
        <taxon>Chitinophagaceae</taxon>
        <taxon>Deminuibacter</taxon>
    </lineage>
</organism>
<evidence type="ECO:0000256" key="7">
    <source>
        <dbReference type="ARBA" id="ARBA00022833"/>
    </source>
</evidence>
<dbReference type="OrthoDB" id="9789270at2"/>
<evidence type="ECO:0000256" key="8">
    <source>
        <dbReference type="ARBA" id="ARBA00022989"/>
    </source>
</evidence>
<dbReference type="InterPro" id="IPR001915">
    <property type="entry name" value="Peptidase_M48"/>
</dbReference>
<keyword evidence="7" id="KW-0862">Zinc</keyword>
<evidence type="ECO:0000313" key="14">
    <source>
        <dbReference type="EMBL" id="RFM30123.1"/>
    </source>
</evidence>
<dbReference type="Gene3D" id="3.30.2010.10">
    <property type="entry name" value="Metalloproteases ('zincins'), catalytic domain"/>
    <property type="match status" value="1"/>
</dbReference>
<dbReference type="Proteomes" id="UP000261284">
    <property type="component" value="Unassembled WGS sequence"/>
</dbReference>
<feature type="transmembrane region" description="Helical" evidence="12">
    <location>
        <begin position="30"/>
        <end position="63"/>
    </location>
</feature>
<proteinExistence type="predicted"/>
<keyword evidence="2" id="KW-1003">Cell membrane</keyword>
<dbReference type="GO" id="GO:0046872">
    <property type="term" value="F:metal ion binding"/>
    <property type="evidence" value="ECO:0007669"/>
    <property type="project" value="UniProtKB-KW"/>
</dbReference>
<accession>A0A3E1NQD0</accession>
<feature type="coiled-coil region" evidence="11">
    <location>
        <begin position="516"/>
        <end position="543"/>
    </location>
</feature>
<keyword evidence="15" id="KW-1185">Reference proteome</keyword>
<evidence type="ECO:0000259" key="13">
    <source>
        <dbReference type="Pfam" id="PF01435"/>
    </source>
</evidence>
<dbReference type="PANTHER" id="PTHR43221:SF2">
    <property type="entry name" value="PROTEASE HTPX HOMOLOG"/>
    <property type="match status" value="1"/>
</dbReference>
<keyword evidence="5" id="KW-0479">Metal-binding</keyword>
<protein>
    <recommendedName>
        <fullName evidence="13">Peptidase M48 domain-containing protein</fullName>
    </recommendedName>
</protein>
<evidence type="ECO:0000256" key="11">
    <source>
        <dbReference type="SAM" id="Coils"/>
    </source>
</evidence>
<dbReference type="CDD" id="cd07328">
    <property type="entry name" value="M48_Ste24p_like"/>
    <property type="match status" value="1"/>
</dbReference>
<evidence type="ECO:0000256" key="12">
    <source>
        <dbReference type="SAM" id="Phobius"/>
    </source>
</evidence>
<dbReference type="GO" id="GO:0004222">
    <property type="term" value="F:metalloendopeptidase activity"/>
    <property type="evidence" value="ECO:0007669"/>
    <property type="project" value="InterPro"/>
</dbReference>
<evidence type="ECO:0000256" key="2">
    <source>
        <dbReference type="ARBA" id="ARBA00022475"/>
    </source>
</evidence>
<dbReference type="GO" id="GO:0006508">
    <property type="term" value="P:proteolysis"/>
    <property type="evidence" value="ECO:0007669"/>
    <property type="project" value="UniProtKB-KW"/>
</dbReference>
<feature type="domain" description="Peptidase M48" evidence="13">
    <location>
        <begin position="159"/>
        <end position="375"/>
    </location>
</feature>
<sequence length="698" mass="77779">MKIDFPPAPHNGGVDAISVSPSFKKGVTSVVLRIVCFMIVYLLLVLAAIALAVGCFYAGVFVMTARLGFYTLLGGLGLMAVGVSLVFFLVKFVFASRKKSNNALTEITEAEQPHLFAFIRQLTTETQTAFPGKIYLSPEVNASVFYDSSFRSMFLPVKKNLVIGLGLVNGLNMGEFKAVMAHEFGHFSQRSMKLGSFTYNVNLIIYDMLYNNSGYTGFLQAWGNLHGILSVFMTITAKTAQAIQWVLQQMYKIVNKGYMGLSREMEFHADAIAASVAGGNNLNSASGRITLADISYNRAVDSVNENLAAKKISANLFADQMVVLQQLSADYQLPLSGGLPVVTPAFRDTLRTTRVNYKDQWASHPTDEERAVNVDRLQMQAPVTEAKAWDLFNNPEQVQEAMTQRLYALSNIETASLTYYTAHEFAEQVRAEKDDWQLPEHFTAILQGYYPETKGLDTAAEINAPKEEWAAIATPVNLQLPRHIKILDNDIEMLKAIAARQVETNSFDFDGEKYPASEAAALAAKLEQEKAEADRQLSQLHVRVRRYLLQQQAPGFEAYAVRAALCNTFGDTAGLTAENIHPFFQPSGGASINDVIHRITLLKNKYEPMVKEDLRKCLAAGIYEGNDELREEAESFLITNYAYLTNNRLESAELKTLYQLLHKNSEWLARQRFIALRNWLYAVHEKAPADQKQAAAIV</sequence>
<evidence type="ECO:0000256" key="6">
    <source>
        <dbReference type="ARBA" id="ARBA00022801"/>
    </source>
</evidence>
<keyword evidence="8 12" id="KW-1133">Transmembrane helix</keyword>
<evidence type="ECO:0000256" key="1">
    <source>
        <dbReference type="ARBA" id="ARBA00001947"/>
    </source>
</evidence>
<comment type="caution">
    <text evidence="14">The sequence shown here is derived from an EMBL/GenBank/DDBJ whole genome shotgun (WGS) entry which is preliminary data.</text>
</comment>
<gene>
    <name evidence="14" type="ORF">DXN05_03880</name>
</gene>
<keyword evidence="10 12" id="KW-0472">Membrane</keyword>
<dbReference type="PANTHER" id="PTHR43221">
    <property type="entry name" value="PROTEASE HTPX"/>
    <property type="match status" value="1"/>
</dbReference>
<keyword evidence="9" id="KW-0482">Metalloprotease</keyword>
<evidence type="ECO:0000256" key="5">
    <source>
        <dbReference type="ARBA" id="ARBA00022723"/>
    </source>
</evidence>
<keyword evidence="6" id="KW-0378">Hydrolase</keyword>
<evidence type="ECO:0000256" key="3">
    <source>
        <dbReference type="ARBA" id="ARBA00022670"/>
    </source>
</evidence>
<dbReference type="InterPro" id="IPR050083">
    <property type="entry name" value="HtpX_protease"/>
</dbReference>
<evidence type="ECO:0000256" key="9">
    <source>
        <dbReference type="ARBA" id="ARBA00023049"/>
    </source>
</evidence>
<evidence type="ECO:0000256" key="10">
    <source>
        <dbReference type="ARBA" id="ARBA00023136"/>
    </source>
</evidence>
<dbReference type="RefSeq" id="WP_116845879.1">
    <property type="nucleotide sequence ID" value="NZ_QTJU01000001.1"/>
</dbReference>
<name>A0A3E1NQD0_9BACT</name>
<keyword evidence="4 12" id="KW-0812">Transmembrane</keyword>
<keyword evidence="11" id="KW-0175">Coiled coil</keyword>
<dbReference type="EMBL" id="QTJU01000001">
    <property type="protein sequence ID" value="RFM30123.1"/>
    <property type="molecule type" value="Genomic_DNA"/>
</dbReference>
<dbReference type="Pfam" id="PF01435">
    <property type="entry name" value="Peptidase_M48"/>
    <property type="match status" value="1"/>
</dbReference>
<evidence type="ECO:0000313" key="15">
    <source>
        <dbReference type="Proteomes" id="UP000261284"/>
    </source>
</evidence>
<reference evidence="14 15" key="1">
    <citation type="submission" date="2018-08" db="EMBL/GenBank/DDBJ databases">
        <title>Chitinophagaceae sp. K23C18032701, a novel bacterium isolated from forest soil.</title>
        <authorList>
            <person name="Wang C."/>
        </authorList>
    </citation>
    <scope>NUCLEOTIDE SEQUENCE [LARGE SCALE GENOMIC DNA]</scope>
    <source>
        <strain evidence="14 15">K23C18032701</strain>
    </source>
</reference>